<dbReference type="Proteomes" id="UP001311799">
    <property type="component" value="Unassembled WGS sequence"/>
</dbReference>
<gene>
    <name evidence="2" type="ORF">RS030_213345</name>
</gene>
<evidence type="ECO:0000313" key="3">
    <source>
        <dbReference type="Proteomes" id="UP001311799"/>
    </source>
</evidence>
<reference evidence="2 3" key="1">
    <citation type="submission" date="2023-10" db="EMBL/GenBank/DDBJ databases">
        <title>Comparative genomics analysis reveals potential genetic determinants of host preference in Cryptosporidium xiaoi.</title>
        <authorList>
            <person name="Xiao L."/>
            <person name="Li J."/>
        </authorList>
    </citation>
    <scope>NUCLEOTIDE SEQUENCE [LARGE SCALE GENOMIC DNA]</scope>
    <source>
        <strain evidence="2 3">52996</strain>
    </source>
</reference>
<evidence type="ECO:0000313" key="2">
    <source>
        <dbReference type="EMBL" id="KAK6589361.1"/>
    </source>
</evidence>
<organism evidence="2 3">
    <name type="scientific">Cryptosporidium xiaoi</name>
    <dbReference type="NCBI Taxonomy" id="659607"/>
    <lineage>
        <taxon>Eukaryota</taxon>
        <taxon>Sar</taxon>
        <taxon>Alveolata</taxon>
        <taxon>Apicomplexa</taxon>
        <taxon>Conoidasida</taxon>
        <taxon>Coccidia</taxon>
        <taxon>Eucoccidiorida</taxon>
        <taxon>Eimeriorina</taxon>
        <taxon>Cryptosporidiidae</taxon>
        <taxon>Cryptosporidium</taxon>
    </lineage>
</organism>
<feature type="compositionally biased region" description="Basic and acidic residues" evidence="1">
    <location>
        <begin position="742"/>
        <end position="763"/>
    </location>
</feature>
<feature type="region of interest" description="Disordered" evidence="1">
    <location>
        <begin position="742"/>
        <end position="765"/>
    </location>
</feature>
<protein>
    <submittedName>
        <fullName evidence="2">Uncharacterized protein</fullName>
    </submittedName>
</protein>
<keyword evidence="3" id="KW-1185">Reference proteome</keyword>
<dbReference type="AlphaFoldDB" id="A0AAV9XXD5"/>
<evidence type="ECO:0000256" key="1">
    <source>
        <dbReference type="SAM" id="MobiDB-lite"/>
    </source>
</evidence>
<comment type="caution">
    <text evidence="2">The sequence shown here is derived from an EMBL/GenBank/DDBJ whole genome shotgun (WGS) entry which is preliminary data.</text>
</comment>
<proteinExistence type="predicted"/>
<sequence>MLTENGSFMDDFEDDWEDPLLDVSTPYRSFAPLELGCLKLDEDLQDLISFFSRISRKEYIRRMRETAFETNLRVLKNALLVEPQKYDTRLYSKSGPVILNDLDKLRRRNVAKQVDSTIEDKNDQNNGSEGEHINFSEGELIEYNINENIKYIVGGEVTGPSEYDLSLLRSASKSGKLADHSEHLMIFFRELEAAQLFDNLEVFSGILSAHSMHLRIVQEIVSDIFKVEELRLRLCSQLSALINPIIFSRLISYNNSLFCTAFTVPKNGNNNSKDNYSEVCSIPDPRQYQWPSDTHSIEDYKLCMSKLPLICFSEKSDLWSCIKKSFSGTRKSVENGECCEFGSGECSIRIKSLSFIFTQDFYKSQMDQPLFIMDERIDYKNQNNSNFHHPLCMDIAQDLKDIERDVIFVNGKEYNGATDGYEAIVFTVATLIENYWLVNFKVTDELSADNGDIDITETTEFKNRFIEDGPGLSKKSEKYEDRDSNSVLISIVLLHILSRTYSGGACFDKVSLVYNNPECIVISPYSKRARPLELVILPNIALMLSTLRFRLYEMANNLTANTMPCFLVDTHVVSRLIPNLEFINSLPLYSLHILSRTPVNKIPALIFLHLVKTANKFVINNVLFTKIKVDMKENSGGDQMNIDDNSQVNEYDVELKKVVTTESQNNSFTELLDVNINRVNFENSTSNNNCIDTERIIEVTGDGLTIITPGEAALFKMFTNIQEKDLASLNTDYIQKGFEEDSIKNKSNDDQRDTSQIDSKNDSNRSSVSIYLNNCSSKEECEKFENEMALELSEKLPETRSIDEINSVECFTEDKNCINLSLADKELKDDLLIGESGIRTPVERQNYFDVHYSESADLILSPENPIKRSDIELDEFESRENNEQQSVVLENDVLNRRAPRLFLSHDICNLQVNCFVNSNIYIASSQNTPDLANDLQNLPSDSIGAIDVENQQYALFLQSKRVITQFGIFNIINS</sequence>
<accession>A0AAV9XXD5</accession>
<name>A0AAV9XXD5_9CRYT</name>
<dbReference type="EMBL" id="JAWDEY010000013">
    <property type="protein sequence ID" value="KAK6589361.1"/>
    <property type="molecule type" value="Genomic_DNA"/>
</dbReference>